<comment type="caution">
    <text evidence="2">The sequence shown here is derived from an EMBL/GenBank/DDBJ whole genome shotgun (WGS) entry which is preliminary data.</text>
</comment>
<organism evidence="2 3">
    <name type="scientific">Streptomyces orinoci</name>
    <name type="common">Streptoverticillium orinoci</name>
    <dbReference type="NCBI Taxonomy" id="67339"/>
    <lineage>
        <taxon>Bacteria</taxon>
        <taxon>Bacillati</taxon>
        <taxon>Actinomycetota</taxon>
        <taxon>Actinomycetes</taxon>
        <taxon>Kitasatosporales</taxon>
        <taxon>Streptomycetaceae</taxon>
        <taxon>Streptomyces</taxon>
    </lineage>
</organism>
<sequence length="192" mass="20344">MVRATACDAGEPQDGGDTAPTTGTTRLLPVFDVARLRADLERLDRQQWPLQRAFESGPAEYADFDWRALPLRSSTGSVERTDPGGAGLDDFAATETAQRPVPGVGPRGGQRAALPRSASPGPICACYMQAFQTARELGCQEISLGTDPAFYGHVAKPGLFGFKSARRFAHRSPPGCSAAPWTTPTRPPGSSA</sequence>
<gene>
    <name evidence="2" type="ORF">AB0L16_23535</name>
</gene>
<evidence type="ECO:0000313" key="2">
    <source>
        <dbReference type="EMBL" id="MEV5509368.1"/>
    </source>
</evidence>
<evidence type="ECO:0000256" key="1">
    <source>
        <dbReference type="SAM" id="MobiDB-lite"/>
    </source>
</evidence>
<protein>
    <submittedName>
        <fullName evidence="2">Uncharacterized protein</fullName>
    </submittedName>
</protein>
<feature type="compositionally biased region" description="Low complexity" evidence="1">
    <location>
        <begin position="97"/>
        <end position="113"/>
    </location>
</feature>
<feature type="compositionally biased region" description="Low complexity" evidence="1">
    <location>
        <begin position="15"/>
        <end position="24"/>
    </location>
</feature>
<dbReference type="InterPro" id="IPR027443">
    <property type="entry name" value="IPNS-like_sf"/>
</dbReference>
<dbReference type="RefSeq" id="WP_109284240.1">
    <property type="nucleotide sequence ID" value="NZ_JBFAUK010000020.1"/>
</dbReference>
<accession>A0ABV3K2I2</accession>
<dbReference type="EMBL" id="JBFAUK010000020">
    <property type="protein sequence ID" value="MEV5509368.1"/>
    <property type="molecule type" value="Genomic_DNA"/>
</dbReference>
<evidence type="ECO:0000313" key="3">
    <source>
        <dbReference type="Proteomes" id="UP001552594"/>
    </source>
</evidence>
<feature type="region of interest" description="Disordered" evidence="1">
    <location>
        <begin position="91"/>
        <end position="117"/>
    </location>
</feature>
<proteinExistence type="predicted"/>
<feature type="region of interest" description="Disordered" evidence="1">
    <location>
        <begin position="172"/>
        <end position="192"/>
    </location>
</feature>
<keyword evidence="3" id="KW-1185">Reference proteome</keyword>
<name>A0ABV3K2I2_STRON</name>
<dbReference type="Gene3D" id="2.60.120.330">
    <property type="entry name" value="B-lactam Antibiotic, Isopenicillin N Synthase, Chain"/>
    <property type="match status" value="1"/>
</dbReference>
<reference evidence="2 3" key="1">
    <citation type="submission" date="2024-06" db="EMBL/GenBank/DDBJ databases">
        <title>The Natural Products Discovery Center: Release of the First 8490 Sequenced Strains for Exploring Actinobacteria Biosynthetic Diversity.</title>
        <authorList>
            <person name="Kalkreuter E."/>
            <person name="Kautsar S.A."/>
            <person name="Yang D."/>
            <person name="Bader C.D."/>
            <person name="Teijaro C.N."/>
            <person name="Fluegel L."/>
            <person name="Davis C.M."/>
            <person name="Simpson J.R."/>
            <person name="Lauterbach L."/>
            <person name="Steele A.D."/>
            <person name="Gui C."/>
            <person name="Meng S."/>
            <person name="Li G."/>
            <person name="Viehrig K."/>
            <person name="Ye F."/>
            <person name="Su P."/>
            <person name="Kiefer A.F."/>
            <person name="Nichols A."/>
            <person name="Cepeda A.J."/>
            <person name="Yan W."/>
            <person name="Fan B."/>
            <person name="Jiang Y."/>
            <person name="Adhikari A."/>
            <person name="Zheng C.-J."/>
            <person name="Schuster L."/>
            <person name="Cowan T.M."/>
            <person name="Smanski M.J."/>
            <person name="Chevrette M.G."/>
            <person name="De Carvalho L.P.S."/>
            <person name="Shen B."/>
        </authorList>
    </citation>
    <scope>NUCLEOTIDE SEQUENCE [LARGE SCALE GENOMIC DNA]</scope>
    <source>
        <strain evidence="2 3">NPDC052347</strain>
    </source>
</reference>
<feature type="compositionally biased region" description="Polar residues" evidence="1">
    <location>
        <begin position="180"/>
        <end position="192"/>
    </location>
</feature>
<dbReference type="Proteomes" id="UP001552594">
    <property type="component" value="Unassembled WGS sequence"/>
</dbReference>
<feature type="region of interest" description="Disordered" evidence="1">
    <location>
        <begin position="1"/>
        <end position="24"/>
    </location>
</feature>